<feature type="region of interest" description="Disordered" evidence="1">
    <location>
        <begin position="18"/>
        <end position="59"/>
    </location>
</feature>
<name>A0A2P7QI06_9SPHN</name>
<reference evidence="2 3" key="1">
    <citation type="submission" date="2018-03" db="EMBL/GenBank/DDBJ databases">
        <title>The draft genome of Sphingosinicella sp. GL-C-18.</title>
        <authorList>
            <person name="Liu L."/>
            <person name="Li L."/>
            <person name="Liang L."/>
            <person name="Zhang X."/>
            <person name="Wang T."/>
        </authorList>
    </citation>
    <scope>NUCLEOTIDE SEQUENCE [LARGE SCALE GENOMIC DNA]</scope>
    <source>
        <strain evidence="2 3">GL-C-18</strain>
    </source>
</reference>
<evidence type="ECO:0000256" key="1">
    <source>
        <dbReference type="SAM" id="MobiDB-lite"/>
    </source>
</evidence>
<protein>
    <submittedName>
        <fullName evidence="2">Uncharacterized protein</fullName>
    </submittedName>
</protein>
<dbReference type="OrthoDB" id="485556at2"/>
<keyword evidence="3" id="KW-1185">Reference proteome</keyword>
<sequence>MRPSLIVLCFCAAACRGDEQSSESSPARNAPRVEAPAQAPRGDPSPENRPTPKDNEGKDAAAVLRRYYDHIEAGRTREAWAMRSASDAGYDRFERNFAAYDRYKVSLGPATQPVEAAGWVYVEVPIQIFGTMKGGKGFGSVGNVTMRKAVDIPGATARDRAWHIYTG</sequence>
<dbReference type="AlphaFoldDB" id="A0A2P7QI06"/>
<evidence type="ECO:0000313" key="2">
    <source>
        <dbReference type="EMBL" id="PSJ37575.1"/>
    </source>
</evidence>
<dbReference type="RefSeq" id="WP_106515015.1">
    <property type="nucleotide sequence ID" value="NZ_PXYI01000008.1"/>
</dbReference>
<comment type="caution">
    <text evidence="2">The sequence shown here is derived from an EMBL/GenBank/DDBJ whole genome shotgun (WGS) entry which is preliminary data.</text>
</comment>
<dbReference type="Proteomes" id="UP000241167">
    <property type="component" value="Unassembled WGS sequence"/>
</dbReference>
<gene>
    <name evidence="2" type="ORF">C7I55_21075</name>
</gene>
<proteinExistence type="predicted"/>
<organism evidence="2 3">
    <name type="scientific">Allosphingosinicella deserti</name>
    <dbReference type="NCBI Taxonomy" id="2116704"/>
    <lineage>
        <taxon>Bacteria</taxon>
        <taxon>Pseudomonadati</taxon>
        <taxon>Pseudomonadota</taxon>
        <taxon>Alphaproteobacteria</taxon>
        <taxon>Sphingomonadales</taxon>
        <taxon>Sphingomonadaceae</taxon>
        <taxon>Allosphingosinicella</taxon>
    </lineage>
</organism>
<accession>A0A2P7QI06</accession>
<dbReference type="EMBL" id="PXYI01000008">
    <property type="protein sequence ID" value="PSJ37575.1"/>
    <property type="molecule type" value="Genomic_DNA"/>
</dbReference>
<feature type="compositionally biased region" description="Basic and acidic residues" evidence="1">
    <location>
        <begin position="44"/>
        <end position="59"/>
    </location>
</feature>
<evidence type="ECO:0000313" key="3">
    <source>
        <dbReference type="Proteomes" id="UP000241167"/>
    </source>
</evidence>